<name>A0A194RQI6_PAPMA</name>
<dbReference type="InParanoid" id="A0A194RQI6"/>
<feature type="region of interest" description="Disordered" evidence="2">
    <location>
        <begin position="26"/>
        <end position="134"/>
    </location>
</feature>
<dbReference type="EMBL" id="KQ459875">
    <property type="protein sequence ID" value="KPJ19659.1"/>
    <property type="molecule type" value="Genomic_DNA"/>
</dbReference>
<feature type="compositionally biased region" description="Basic and acidic residues" evidence="2">
    <location>
        <begin position="119"/>
        <end position="130"/>
    </location>
</feature>
<feature type="region of interest" description="Disordered" evidence="2">
    <location>
        <begin position="1"/>
        <end position="20"/>
    </location>
</feature>
<evidence type="ECO:0000256" key="1">
    <source>
        <dbReference type="ARBA" id="ARBA00024332"/>
    </source>
</evidence>
<evidence type="ECO:0000313" key="4">
    <source>
        <dbReference type="EMBL" id="KPJ19659.1"/>
    </source>
</evidence>
<dbReference type="InterPro" id="IPR031826">
    <property type="entry name" value="IC97/Casc1_N"/>
</dbReference>
<feature type="domain" description="IC97/Casc1 N-terminal" evidence="3">
    <location>
        <begin position="153"/>
        <end position="346"/>
    </location>
</feature>
<protein>
    <submittedName>
        <fullName evidence="4">Axonemal 84 kDa protein</fullName>
    </submittedName>
</protein>
<dbReference type="PANTHER" id="PTHR20929:SF11">
    <property type="entry name" value="DYNEIN AXONEMAL INTERMEDIATE CHAIN 7"/>
    <property type="match status" value="1"/>
</dbReference>
<dbReference type="PANTHER" id="PTHR20929">
    <property type="entry name" value="LUNG ADENOMA SUSCEPTIBILITY 1-RELATED"/>
    <property type="match status" value="1"/>
</dbReference>
<proteinExistence type="inferred from homology"/>
<dbReference type="GO" id="GO:0005930">
    <property type="term" value="C:axoneme"/>
    <property type="evidence" value="ECO:0007669"/>
    <property type="project" value="TreeGrafter"/>
</dbReference>
<dbReference type="AlphaFoldDB" id="A0A194RQI6"/>
<sequence>MAKKDKKKNERPEPPEAEVLEETLVAATDLEQPPEEVQYTDTSYTSASFESLPPPVEEIKPKKKKGKKEKVEEVVVAKKTTSSFDWSDESIADEEPPVEEEEDQSKLKKKGKKGKKDKKKEEIPEFEKPPNWRKMNKKERENWLLQRIEEWRAEKEAEKQAILAGAKEKRLAEARARANLMAKDKEQMDVRKDLLRKTITLFQKFEQQKLEFEKRKNLRAEWNQYLRCDGLPDPRVVTQMNTYLHLWRQQDMCDDNDLDRRCVEVLPMLDLLDEITADTRQYTDSQIRNFNEVRVALREELSNAIQFASYTLLRDLEHRFQWPSIKLTTYEREFKGLRLNFWVAVRMPTRKPKPIEPEPEPVELSFPAMKVAIKLPKIIDGSCACVRAARSLVDLLSERSRTFPLAADLNNKYEDLFTFNVKEHELTYKLKAEQEEVRTKFYKDIAAKIKEIETFIKSNPFLKNEKEKEELDNLNMAEPQGLPDPRSFFIEQNELAFTKYLKQCNYKTKPGEINLRKYRVCGGILNVDLLTTPPQAKRMAGGISLTTRELITHFAITTVWLSC</sequence>
<evidence type="ECO:0000313" key="5">
    <source>
        <dbReference type="Proteomes" id="UP000053240"/>
    </source>
</evidence>
<feature type="compositionally biased region" description="Polar residues" evidence="2">
    <location>
        <begin position="39"/>
        <end position="49"/>
    </location>
</feature>
<dbReference type="InterPro" id="IPR023247">
    <property type="entry name" value="IC97/Dnai7-like"/>
</dbReference>
<gene>
    <name evidence="4" type="ORF">RR48_06519</name>
</gene>
<accession>A0A194RQI6</accession>
<dbReference type="Proteomes" id="UP000053240">
    <property type="component" value="Unassembled WGS sequence"/>
</dbReference>
<keyword evidence="5" id="KW-1185">Reference proteome</keyword>
<dbReference type="GO" id="GO:0008017">
    <property type="term" value="F:microtubule binding"/>
    <property type="evidence" value="ECO:0007669"/>
    <property type="project" value="TreeGrafter"/>
</dbReference>
<evidence type="ECO:0000256" key="2">
    <source>
        <dbReference type="SAM" id="MobiDB-lite"/>
    </source>
</evidence>
<evidence type="ECO:0000259" key="3">
    <source>
        <dbReference type="Pfam" id="PF15927"/>
    </source>
</evidence>
<reference evidence="4 5" key="1">
    <citation type="journal article" date="2015" name="Nat. Commun.">
        <title>Outbred genome sequencing and CRISPR/Cas9 gene editing in butterflies.</title>
        <authorList>
            <person name="Li X."/>
            <person name="Fan D."/>
            <person name="Zhang W."/>
            <person name="Liu G."/>
            <person name="Zhang L."/>
            <person name="Zhao L."/>
            <person name="Fang X."/>
            <person name="Chen L."/>
            <person name="Dong Y."/>
            <person name="Chen Y."/>
            <person name="Ding Y."/>
            <person name="Zhao R."/>
            <person name="Feng M."/>
            <person name="Zhu Y."/>
            <person name="Feng Y."/>
            <person name="Jiang X."/>
            <person name="Zhu D."/>
            <person name="Xiang H."/>
            <person name="Feng X."/>
            <person name="Li S."/>
            <person name="Wang J."/>
            <person name="Zhang G."/>
            <person name="Kronforst M.R."/>
            <person name="Wang W."/>
        </authorList>
    </citation>
    <scope>NUCLEOTIDE SEQUENCE [LARGE SCALE GENOMIC DNA]</scope>
    <source>
        <strain evidence="4">Ya'a_city_454_Pm</strain>
        <tissue evidence="4">Whole body</tissue>
    </source>
</reference>
<dbReference type="PRINTS" id="PR02043">
    <property type="entry name" value="CANCERSCCP1"/>
</dbReference>
<organism evidence="4 5">
    <name type="scientific">Papilio machaon</name>
    <name type="common">Old World swallowtail butterfly</name>
    <dbReference type="NCBI Taxonomy" id="76193"/>
    <lineage>
        <taxon>Eukaryota</taxon>
        <taxon>Metazoa</taxon>
        <taxon>Ecdysozoa</taxon>
        <taxon>Arthropoda</taxon>
        <taxon>Hexapoda</taxon>
        <taxon>Insecta</taxon>
        <taxon>Pterygota</taxon>
        <taxon>Neoptera</taxon>
        <taxon>Endopterygota</taxon>
        <taxon>Lepidoptera</taxon>
        <taxon>Glossata</taxon>
        <taxon>Ditrysia</taxon>
        <taxon>Papilionoidea</taxon>
        <taxon>Papilionidae</taxon>
        <taxon>Papilioninae</taxon>
        <taxon>Papilio</taxon>
    </lineage>
</organism>
<dbReference type="Pfam" id="PF15927">
    <property type="entry name" value="Casc1_N"/>
    <property type="match status" value="1"/>
</dbReference>
<feature type="compositionally biased region" description="Acidic residues" evidence="2">
    <location>
        <begin position="86"/>
        <end position="103"/>
    </location>
</feature>
<dbReference type="STRING" id="76193.A0A194RQI6"/>
<dbReference type="GO" id="GO:0048487">
    <property type="term" value="F:beta-tubulin binding"/>
    <property type="evidence" value="ECO:0007669"/>
    <property type="project" value="TreeGrafter"/>
</dbReference>
<comment type="similarity">
    <text evidence="1">Belongs to the DNAI7 family.</text>
</comment>
<feature type="compositionally biased region" description="Basic residues" evidence="2">
    <location>
        <begin position="107"/>
        <end position="118"/>
    </location>
</feature>